<dbReference type="GO" id="GO:0006974">
    <property type="term" value="P:DNA damage response"/>
    <property type="evidence" value="ECO:0007669"/>
    <property type="project" value="TreeGrafter"/>
</dbReference>
<dbReference type="Gene3D" id="1.10.510.10">
    <property type="entry name" value="Transferase(Phosphotransferase) domain 1"/>
    <property type="match status" value="1"/>
</dbReference>
<evidence type="ECO:0000256" key="1">
    <source>
        <dbReference type="SAM" id="MobiDB-lite"/>
    </source>
</evidence>
<dbReference type="InterPro" id="IPR011009">
    <property type="entry name" value="Kinase-like_dom_sf"/>
</dbReference>
<dbReference type="GO" id="GO:0004674">
    <property type="term" value="F:protein serine/threonine kinase activity"/>
    <property type="evidence" value="ECO:0007669"/>
    <property type="project" value="TreeGrafter"/>
</dbReference>
<feature type="region of interest" description="Disordered" evidence="1">
    <location>
        <begin position="263"/>
        <end position="282"/>
    </location>
</feature>
<dbReference type="AlphaFoldDB" id="A0AAD5RJ84"/>
<dbReference type="PANTHER" id="PTHR24361">
    <property type="entry name" value="MITOGEN-ACTIVATED KINASE KINASE KINASE"/>
    <property type="match status" value="1"/>
</dbReference>
<gene>
    <name evidence="3" type="ORF">MKZ38_006128</name>
</gene>
<evidence type="ECO:0000259" key="2">
    <source>
        <dbReference type="PROSITE" id="PS50011"/>
    </source>
</evidence>
<dbReference type="Proteomes" id="UP001201980">
    <property type="component" value="Unassembled WGS sequence"/>
</dbReference>
<evidence type="ECO:0000313" key="4">
    <source>
        <dbReference type="Proteomes" id="UP001201980"/>
    </source>
</evidence>
<protein>
    <recommendedName>
        <fullName evidence="2">Protein kinase domain-containing protein</fullName>
    </recommendedName>
</protein>
<keyword evidence="4" id="KW-1185">Reference proteome</keyword>
<feature type="domain" description="Protein kinase" evidence="2">
    <location>
        <begin position="16"/>
        <end position="425"/>
    </location>
</feature>
<name>A0AAD5RJ84_9PEZI</name>
<reference evidence="3" key="1">
    <citation type="submission" date="2022-07" db="EMBL/GenBank/DDBJ databases">
        <title>Draft genome sequence of Zalerion maritima ATCC 34329, a (micro)plastics degrading marine fungus.</title>
        <authorList>
            <person name="Paco A."/>
            <person name="Goncalves M.F.M."/>
            <person name="Rocha-Santos T.A.P."/>
            <person name="Alves A."/>
        </authorList>
    </citation>
    <scope>NUCLEOTIDE SEQUENCE</scope>
    <source>
        <strain evidence="3">ATCC 34329</strain>
    </source>
</reference>
<evidence type="ECO:0000313" key="3">
    <source>
        <dbReference type="EMBL" id="KAJ2895844.1"/>
    </source>
</evidence>
<dbReference type="EMBL" id="JAKWBI020000371">
    <property type="protein sequence ID" value="KAJ2895844.1"/>
    <property type="molecule type" value="Genomic_DNA"/>
</dbReference>
<dbReference type="InterPro" id="IPR000719">
    <property type="entry name" value="Prot_kinase_dom"/>
</dbReference>
<organism evidence="3 4">
    <name type="scientific">Zalerion maritima</name>
    <dbReference type="NCBI Taxonomy" id="339359"/>
    <lineage>
        <taxon>Eukaryota</taxon>
        <taxon>Fungi</taxon>
        <taxon>Dikarya</taxon>
        <taxon>Ascomycota</taxon>
        <taxon>Pezizomycotina</taxon>
        <taxon>Sordariomycetes</taxon>
        <taxon>Lulworthiomycetidae</taxon>
        <taxon>Lulworthiales</taxon>
        <taxon>Lulworthiaceae</taxon>
        <taxon>Zalerion</taxon>
    </lineage>
</organism>
<sequence length="489" mass="53788">MSFAVDSPPQHLELAPTGKYTIGSEIEPGVFLATDATNGEQFVAQPVSATDKGLKETLPLWQGQTGAMLRNLLNHENLVSLVDVIRVSNTSRTTRRGDRQEKKGDSNWRPDHILYDFCDAGSLRNLLDEPEWFPAKDAATATHNTKFYPEAFVWHVLESLLGALSYLHEGYRDWFNVGKGAREAYKNDVDWMPVLHRNIGAENVFFCHPRGKETFGLCKLGGFERAWVSGHVLGHADEGLLEAAGAAVAPQPMEMEMEIGKGKEEGKMGTGTGGKGDNVRGDGKWTGLEQLRIFARMPGGRHNTLGWVPERFRPYTIGSDIAAVGRLALHLMRGKPTPPSGRCPGCSRVHLSTFENPTDLDAQNPPSVPAKPCCTSFSSSPRGDRACSGPSATTCKYEDVDFTLLHSDPVSSQSLDYTADLVAFVEECLDLDGLPGDGTGPGTTSRLYERVGTAHRRWMVESQEGRMVTGMDYEMRRRWGEGQKKFEVA</sequence>
<dbReference type="GO" id="GO:0005524">
    <property type="term" value="F:ATP binding"/>
    <property type="evidence" value="ECO:0007669"/>
    <property type="project" value="InterPro"/>
</dbReference>
<dbReference type="InterPro" id="IPR053235">
    <property type="entry name" value="Ser_Thr_kinase"/>
</dbReference>
<accession>A0AAD5RJ84</accession>
<dbReference type="PANTHER" id="PTHR24361:SF613">
    <property type="entry name" value="NUCLEAR RECEPTOR-BINDING PROTEIN-RELATED"/>
    <property type="match status" value="1"/>
</dbReference>
<dbReference type="SUPFAM" id="SSF56112">
    <property type="entry name" value="Protein kinase-like (PK-like)"/>
    <property type="match status" value="1"/>
</dbReference>
<dbReference type="PROSITE" id="PS50011">
    <property type="entry name" value="PROTEIN_KINASE_DOM"/>
    <property type="match status" value="1"/>
</dbReference>
<proteinExistence type="predicted"/>
<comment type="caution">
    <text evidence="3">The sequence shown here is derived from an EMBL/GenBank/DDBJ whole genome shotgun (WGS) entry which is preliminary data.</text>
</comment>
<dbReference type="GO" id="GO:0005737">
    <property type="term" value="C:cytoplasm"/>
    <property type="evidence" value="ECO:0007669"/>
    <property type="project" value="TreeGrafter"/>
</dbReference>